<organism evidence="2 3">
    <name type="scientific">Geodia barretti</name>
    <name type="common">Barrett's horny sponge</name>
    <dbReference type="NCBI Taxonomy" id="519541"/>
    <lineage>
        <taxon>Eukaryota</taxon>
        <taxon>Metazoa</taxon>
        <taxon>Porifera</taxon>
        <taxon>Demospongiae</taxon>
        <taxon>Heteroscleromorpha</taxon>
        <taxon>Tetractinellida</taxon>
        <taxon>Astrophorina</taxon>
        <taxon>Geodiidae</taxon>
        <taxon>Geodia</taxon>
    </lineage>
</organism>
<feature type="compositionally biased region" description="Basic and acidic residues" evidence="1">
    <location>
        <begin position="441"/>
        <end position="450"/>
    </location>
</feature>
<feature type="region of interest" description="Disordered" evidence="1">
    <location>
        <begin position="400"/>
        <end position="476"/>
    </location>
</feature>
<feature type="compositionally biased region" description="Low complexity" evidence="1">
    <location>
        <begin position="35"/>
        <end position="47"/>
    </location>
</feature>
<keyword evidence="3" id="KW-1185">Reference proteome</keyword>
<evidence type="ECO:0000256" key="1">
    <source>
        <dbReference type="SAM" id="MobiDB-lite"/>
    </source>
</evidence>
<proteinExistence type="predicted"/>
<feature type="compositionally biased region" description="Basic and acidic residues" evidence="1">
    <location>
        <begin position="257"/>
        <end position="268"/>
    </location>
</feature>
<dbReference type="Proteomes" id="UP001174909">
    <property type="component" value="Unassembled WGS sequence"/>
</dbReference>
<feature type="compositionally biased region" description="Polar residues" evidence="1">
    <location>
        <begin position="162"/>
        <end position="175"/>
    </location>
</feature>
<feature type="compositionally biased region" description="Polar residues" evidence="1">
    <location>
        <begin position="48"/>
        <end position="94"/>
    </location>
</feature>
<feature type="region of interest" description="Disordered" evidence="1">
    <location>
        <begin position="356"/>
        <end position="388"/>
    </location>
</feature>
<feature type="region of interest" description="Disordered" evidence="1">
    <location>
        <begin position="1"/>
        <end position="292"/>
    </location>
</feature>
<protein>
    <submittedName>
        <fullName evidence="2">Uncharacterized protein</fullName>
    </submittedName>
</protein>
<feature type="compositionally biased region" description="Basic and acidic residues" evidence="1">
    <location>
        <begin position="101"/>
        <end position="149"/>
    </location>
</feature>
<sequence length="577" mass="63180">MTDPVETANVTLDHFDTSADQVDITVDKTNSANSTTDQIDTTDTATANPTDSSESTTDQIDTTDTASANPADQVDTSNVSTGTPDITNTATDTAEPSVKNEAVEKKEPTMAAGGREEETKVEEERNEEKEEEKNEEKEDEQKDEEKERGLTAAGNELPSAVDPSSGQHKPQTSIDKQLEEARKAREAEMKARATSLLTGKLGSLVRFKPSRPASAPISKPPLPPSASVTKPTRPPVTAGPKSPHRVPLSPTTSLGVNRRDPLEGKREGVPVVKPYLVKKGEEKPTPQATVPDRTMKDVKMAYRLPGWYKDMFQGFQQTVEELFPDSQSDAQHSRTISTPADMDTYVYDNRGLKVRKSSFSSSSPVSPIHTRSLSNNNTATTTAPPDPVYVYDHRGLRVRKDSLTAHNSETTPTTVTDLQEEVTTADVLAASRRQHSMDSGYDDRGLRLREGSQGNGDTDHDDTSPTTIAGEEVTKGGVIDAVKKPTAYKSDKFSTEPSRTYWSAIDQQFAEDQRKKREPELQQEDEGNNHCANSEEPSPNHRAKSEGTSPQQRMAHMHPLLTEGLEDVSDHGTICQR</sequence>
<reference evidence="2" key="1">
    <citation type="submission" date="2023-03" db="EMBL/GenBank/DDBJ databases">
        <authorList>
            <person name="Steffen K."/>
            <person name="Cardenas P."/>
        </authorList>
    </citation>
    <scope>NUCLEOTIDE SEQUENCE</scope>
</reference>
<comment type="caution">
    <text evidence="2">The sequence shown here is derived from an EMBL/GenBank/DDBJ whole genome shotgun (WGS) entry which is preliminary data.</text>
</comment>
<evidence type="ECO:0000313" key="2">
    <source>
        <dbReference type="EMBL" id="CAI8048258.1"/>
    </source>
</evidence>
<name>A0AA35TIJ6_GEOBA</name>
<feature type="compositionally biased region" description="Low complexity" evidence="1">
    <location>
        <begin position="357"/>
        <end position="367"/>
    </location>
</feature>
<accession>A0AA35TIJ6</accession>
<feature type="compositionally biased region" description="Basic and acidic residues" evidence="1">
    <location>
        <begin position="176"/>
        <end position="191"/>
    </location>
</feature>
<feature type="compositionally biased region" description="Polar residues" evidence="1">
    <location>
        <begin position="404"/>
        <end position="417"/>
    </location>
</feature>
<dbReference type="EMBL" id="CASHTH010003718">
    <property type="protein sequence ID" value="CAI8048258.1"/>
    <property type="molecule type" value="Genomic_DNA"/>
</dbReference>
<dbReference type="AlphaFoldDB" id="A0AA35TIJ6"/>
<gene>
    <name evidence="2" type="ORF">GBAR_LOCUS26636</name>
</gene>
<feature type="region of interest" description="Disordered" evidence="1">
    <location>
        <begin position="510"/>
        <end position="577"/>
    </location>
</feature>
<feature type="compositionally biased region" description="Basic and acidic residues" evidence="1">
    <location>
        <begin position="511"/>
        <end position="520"/>
    </location>
</feature>
<evidence type="ECO:0000313" key="3">
    <source>
        <dbReference type="Proteomes" id="UP001174909"/>
    </source>
</evidence>